<comment type="caution">
    <text evidence="1">The sequence shown here is derived from an EMBL/GenBank/DDBJ whole genome shotgun (WGS) entry which is preliminary data.</text>
</comment>
<proteinExistence type="predicted"/>
<accession>A0ACC2IV19</accession>
<gene>
    <name evidence="1" type="ORF">OPT61_g132</name>
</gene>
<organism evidence="1 2">
    <name type="scientific">Boeremia exigua</name>
    <dbReference type="NCBI Taxonomy" id="749465"/>
    <lineage>
        <taxon>Eukaryota</taxon>
        <taxon>Fungi</taxon>
        <taxon>Dikarya</taxon>
        <taxon>Ascomycota</taxon>
        <taxon>Pezizomycotina</taxon>
        <taxon>Dothideomycetes</taxon>
        <taxon>Pleosporomycetidae</taxon>
        <taxon>Pleosporales</taxon>
        <taxon>Pleosporineae</taxon>
        <taxon>Didymellaceae</taxon>
        <taxon>Boeremia</taxon>
    </lineage>
</organism>
<evidence type="ECO:0000313" key="2">
    <source>
        <dbReference type="Proteomes" id="UP001153331"/>
    </source>
</evidence>
<protein>
    <submittedName>
        <fullName evidence="1">Uncharacterized protein</fullName>
    </submittedName>
</protein>
<evidence type="ECO:0000313" key="1">
    <source>
        <dbReference type="EMBL" id="KAJ8118990.1"/>
    </source>
</evidence>
<dbReference type="Proteomes" id="UP001153331">
    <property type="component" value="Unassembled WGS sequence"/>
</dbReference>
<name>A0ACC2IV19_9PLEO</name>
<reference evidence="1" key="1">
    <citation type="submission" date="2022-11" db="EMBL/GenBank/DDBJ databases">
        <title>Genome Sequence of Boeremia exigua.</title>
        <authorList>
            <person name="Buettner E."/>
        </authorList>
    </citation>
    <scope>NUCLEOTIDE SEQUENCE</scope>
    <source>
        <strain evidence="1">CU02</strain>
    </source>
</reference>
<keyword evidence="2" id="KW-1185">Reference proteome</keyword>
<dbReference type="EMBL" id="JAPHNI010000004">
    <property type="protein sequence ID" value="KAJ8118990.1"/>
    <property type="molecule type" value="Genomic_DNA"/>
</dbReference>
<sequence>MVRVPPGGMRQYDEVVDSCSAGVAVKPHSRQIGHGQRWVTIKMVGFNEPLKQVPTHLGRFIEARREVGGRMGAQTSTGVASNGQMGRPQGSGRKLPARLAPHFKVHSGTVTLTPPPR</sequence>